<evidence type="ECO:0000259" key="7">
    <source>
        <dbReference type="Pfam" id="PF01609"/>
    </source>
</evidence>
<dbReference type="InterPro" id="IPR002559">
    <property type="entry name" value="Transposase_11"/>
</dbReference>
<dbReference type="NCBIfam" id="NF033581">
    <property type="entry name" value="transpos_IS5_4"/>
    <property type="match status" value="1"/>
</dbReference>
<feature type="compositionally biased region" description="Basic and acidic residues" evidence="6">
    <location>
        <begin position="149"/>
        <end position="160"/>
    </location>
</feature>
<dbReference type="InterPro" id="IPR008490">
    <property type="entry name" value="Transposase_InsH_N"/>
</dbReference>
<proteinExistence type="inferred from homology"/>
<dbReference type="GO" id="GO:0003677">
    <property type="term" value="F:DNA binding"/>
    <property type="evidence" value="ECO:0007669"/>
    <property type="project" value="UniProtKB-KW"/>
</dbReference>
<evidence type="ECO:0000256" key="1">
    <source>
        <dbReference type="ARBA" id="ARBA00003544"/>
    </source>
</evidence>
<reference evidence="9 10" key="1">
    <citation type="submission" date="2020-08" db="EMBL/GenBank/DDBJ databases">
        <title>Genomic Encyclopedia of Type Strains, Phase IV (KMG-IV): sequencing the most valuable type-strain genomes for metagenomic binning, comparative biology and taxonomic classification.</title>
        <authorList>
            <person name="Goeker M."/>
        </authorList>
    </citation>
    <scope>NUCLEOTIDE SEQUENCE [LARGE SCALE GENOMIC DNA]</scope>
    <source>
        <strain evidence="9 10">DSM 26189</strain>
    </source>
</reference>
<name>A0A7W6BG70_9SPHN</name>
<feature type="domain" description="Transposase InsH N-terminal" evidence="8">
    <location>
        <begin position="3"/>
        <end position="74"/>
    </location>
</feature>
<evidence type="ECO:0000256" key="5">
    <source>
        <dbReference type="ARBA" id="ARBA00023172"/>
    </source>
</evidence>
<dbReference type="EMBL" id="JACIDT010000006">
    <property type="protein sequence ID" value="MBB3926390.1"/>
    <property type="molecule type" value="Genomic_DNA"/>
</dbReference>
<feature type="domain" description="Transposase IS4-like" evidence="7">
    <location>
        <begin position="163"/>
        <end position="324"/>
    </location>
</feature>
<dbReference type="Proteomes" id="UP000571950">
    <property type="component" value="Unassembled WGS sequence"/>
</dbReference>
<protein>
    <submittedName>
        <fullName evidence="9">Transposase</fullName>
    </submittedName>
</protein>
<keyword evidence="5" id="KW-0233">DNA recombination</keyword>
<keyword evidence="10" id="KW-1185">Reference proteome</keyword>
<organism evidence="9 10">
    <name type="scientific">Sphingobium jiangsuense</name>
    <dbReference type="NCBI Taxonomy" id="870476"/>
    <lineage>
        <taxon>Bacteria</taxon>
        <taxon>Pseudomonadati</taxon>
        <taxon>Pseudomonadota</taxon>
        <taxon>Alphaproteobacteria</taxon>
        <taxon>Sphingomonadales</taxon>
        <taxon>Sphingomonadaceae</taxon>
        <taxon>Sphingobium</taxon>
    </lineage>
</organism>
<evidence type="ECO:0000256" key="6">
    <source>
        <dbReference type="SAM" id="MobiDB-lite"/>
    </source>
</evidence>
<dbReference type="GO" id="GO:0004803">
    <property type="term" value="F:transposase activity"/>
    <property type="evidence" value="ECO:0007669"/>
    <property type="project" value="InterPro"/>
</dbReference>
<dbReference type="PANTHER" id="PTHR35604:SF2">
    <property type="entry name" value="TRANSPOSASE INSH FOR INSERTION SEQUENCE ELEMENT IS5A-RELATED"/>
    <property type="match status" value="1"/>
</dbReference>
<keyword evidence="4" id="KW-0238">DNA-binding</keyword>
<dbReference type="Pfam" id="PF05598">
    <property type="entry name" value="DUF772"/>
    <property type="match status" value="1"/>
</dbReference>
<comment type="caution">
    <text evidence="9">The sequence shown here is derived from an EMBL/GenBank/DDBJ whole genome shotgun (WGS) entry which is preliminary data.</text>
</comment>
<evidence type="ECO:0000313" key="9">
    <source>
        <dbReference type="EMBL" id="MBB3926390.1"/>
    </source>
</evidence>
<accession>A0A7W6BG70</accession>
<dbReference type="InterPro" id="IPR047959">
    <property type="entry name" value="Transpos_IS5"/>
</dbReference>
<dbReference type="PANTHER" id="PTHR35604">
    <property type="entry name" value="TRANSPOSASE INSH FOR INSERTION SEQUENCE ELEMENT IS5A-RELATED"/>
    <property type="match status" value="1"/>
</dbReference>
<evidence type="ECO:0000256" key="4">
    <source>
        <dbReference type="ARBA" id="ARBA00023125"/>
    </source>
</evidence>
<evidence type="ECO:0000259" key="8">
    <source>
        <dbReference type="Pfam" id="PF05598"/>
    </source>
</evidence>
<comment type="similarity">
    <text evidence="2">Belongs to the transposase 11 family.</text>
</comment>
<sequence>MSPDFDGMYSRIGRPSIPPEKLLRALLLQAFYTIRSERQLMEQMDYNLLFRWFVGLSMDAPIWDVTVFTKNRERLLGGDIAARFLAAVLGQSRIQALLSDDHFSVDGTLIEAWASMKSFKPKDGKASNGDDGGASGAGGSEQAKTNGRNTERDFHGEKRTNATHTSTTDPDARLFKKARGQAARLCHMGHVLMENRHGLVVDATLTHATGTAEREAALTMLSRMKGRHRITLAADKAYDTAGFVGALRDIGVTPHVAQNNTNRRSAIDGRTTRHPGYAVSMRIRKRIEEVFGWAKTSGNLRKTRHRGQDRVGWNFTLTAAAYNLVRLPKLLATA</sequence>
<feature type="compositionally biased region" description="Gly residues" evidence="6">
    <location>
        <begin position="130"/>
        <end position="139"/>
    </location>
</feature>
<evidence type="ECO:0000313" key="10">
    <source>
        <dbReference type="Proteomes" id="UP000571950"/>
    </source>
</evidence>
<evidence type="ECO:0000256" key="2">
    <source>
        <dbReference type="ARBA" id="ARBA00010075"/>
    </source>
</evidence>
<gene>
    <name evidence="9" type="ORF">GGR43_002107</name>
</gene>
<dbReference type="GO" id="GO:0006313">
    <property type="term" value="P:DNA transposition"/>
    <property type="evidence" value="ECO:0007669"/>
    <property type="project" value="InterPro"/>
</dbReference>
<evidence type="ECO:0000256" key="3">
    <source>
        <dbReference type="ARBA" id="ARBA00022578"/>
    </source>
</evidence>
<keyword evidence="3" id="KW-0815">Transposition</keyword>
<dbReference type="AlphaFoldDB" id="A0A7W6BG70"/>
<comment type="function">
    <text evidence="1">Involved in the transposition of the insertion sequence IS5.</text>
</comment>
<dbReference type="Pfam" id="PF01609">
    <property type="entry name" value="DDE_Tnp_1"/>
    <property type="match status" value="1"/>
</dbReference>
<feature type="region of interest" description="Disordered" evidence="6">
    <location>
        <begin position="120"/>
        <end position="173"/>
    </location>
</feature>